<proteinExistence type="predicted"/>
<comment type="caution">
    <text evidence="1">The sequence shown here is derived from an EMBL/GenBank/DDBJ whole genome shotgun (WGS) entry which is preliminary data.</text>
</comment>
<dbReference type="EMBL" id="PDUD01000002">
    <property type="protein sequence ID" value="PHN08127.1"/>
    <property type="molecule type" value="Genomic_DNA"/>
</dbReference>
<organism evidence="1 2">
    <name type="scientific">Flavilitoribacter nigricans (strain ATCC 23147 / DSM 23189 / NBRC 102662 / NCIMB 1420 / SS-2)</name>
    <name type="common">Lewinella nigricans</name>
    <dbReference type="NCBI Taxonomy" id="1122177"/>
    <lineage>
        <taxon>Bacteria</taxon>
        <taxon>Pseudomonadati</taxon>
        <taxon>Bacteroidota</taxon>
        <taxon>Saprospiria</taxon>
        <taxon>Saprospirales</taxon>
        <taxon>Lewinellaceae</taxon>
        <taxon>Flavilitoribacter</taxon>
    </lineage>
</organism>
<accession>A0A2D0NI32</accession>
<evidence type="ECO:0000313" key="1">
    <source>
        <dbReference type="EMBL" id="PHN08127.1"/>
    </source>
</evidence>
<name>A0A2D0NI32_FLAN2</name>
<sequence>MNFNKKALERWWALLQHLSNDAKLELASRLINSLKSPDAPNGEDDDLKKLYGAWNDEADIMLFRYY</sequence>
<keyword evidence="2" id="KW-1185">Reference proteome</keyword>
<dbReference type="Proteomes" id="UP000223913">
    <property type="component" value="Unassembled WGS sequence"/>
</dbReference>
<gene>
    <name evidence="1" type="ORF">CRP01_02055</name>
</gene>
<dbReference type="RefSeq" id="WP_099148330.1">
    <property type="nucleotide sequence ID" value="NZ_PDUD01000002.1"/>
</dbReference>
<reference evidence="1 2" key="1">
    <citation type="submission" date="2017-10" db="EMBL/GenBank/DDBJ databases">
        <title>The draft genome sequence of Lewinella nigricans NBRC 102662.</title>
        <authorList>
            <person name="Wang K."/>
        </authorList>
    </citation>
    <scope>NUCLEOTIDE SEQUENCE [LARGE SCALE GENOMIC DNA]</scope>
    <source>
        <strain evidence="1 2">NBRC 102662</strain>
    </source>
</reference>
<protein>
    <submittedName>
        <fullName evidence="1">Uncharacterized protein</fullName>
    </submittedName>
</protein>
<evidence type="ECO:0000313" key="2">
    <source>
        <dbReference type="Proteomes" id="UP000223913"/>
    </source>
</evidence>
<dbReference type="AlphaFoldDB" id="A0A2D0NI32"/>